<gene>
    <name evidence="1" type="ORF">WA026_015444</name>
</gene>
<comment type="caution">
    <text evidence="1">The sequence shown here is derived from an EMBL/GenBank/DDBJ whole genome shotgun (WGS) entry which is preliminary data.</text>
</comment>
<dbReference type="EMBL" id="JARQZJ010000068">
    <property type="protein sequence ID" value="KAK9881318.1"/>
    <property type="molecule type" value="Genomic_DNA"/>
</dbReference>
<organism evidence="1 2">
    <name type="scientific">Henosepilachna vigintioctopunctata</name>
    <dbReference type="NCBI Taxonomy" id="420089"/>
    <lineage>
        <taxon>Eukaryota</taxon>
        <taxon>Metazoa</taxon>
        <taxon>Ecdysozoa</taxon>
        <taxon>Arthropoda</taxon>
        <taxon>Hexapoda</taxon>
        <taxon>Insecta</taxon>
        <taxon>Pterygota</taxon>
        <taxon>Neoptera</taxon>
        <taxon>Endopterygota</taxon>
        <taxon>Coleoptera</taxon>
        <taxon>Polyphaga</taxon>
        <taxon>Cucujiformia</taxon>
        <taxon>Coccinelloidea</taxon>
        <taxon>Coccinellidae</taxon>
        <taxon>Epilachninae</taxon>
        <taxon>Epilachnini</taxon>
        <taxon>Henosepilachna</taxon>
    </lineage>
</organism>
<name>A0AAW1UF78_9CUCU</name>
<evidence type="ECO:0000313" key="1">
    <source>
        <dbReference type="EMBL" id="KAK9881318.1"/>
    </source>
</evidence>
<accession>A0AAW1UF78</accession>
<sequence>MPSLKVFFLKQVQDWCYYLFMDSSIIDKNRLQIRRFGKEKEEQTCKNAKYLFQYRLAVVYSEFGFVRLRKACGGNLPIEKIPEMTLLMEKTMYLGYPMRKHLPYRRIFSMKIGQMKNAGLIQYCIFKQYSEQITINEELKREVGILKSQKNKNEHKKLNKNMIIHDVPYEDNENIKSIIEKNKCGTTDRLVERSIYSF</sequence>
<dbReference type="AlphaFoldDB" id="A0AAW1UF78"/>
<reference evidence="1 2" key="1">
    <citation type="submission" date="2023-03" db="EMBL/GenBank/DDBJ databases">
        <title>Genome insight into feeding habits of ladybird beetles.</title>
        <authorList>
            <person name="Li H.-S."/>
            <person name="Huang Y.-H."/>
            <person name="Pang H."/>
        </authorList>
    </citation>
    <scope>NUCLEOTIDE SEQUENCE [LARGE SCALE GENOMIC DNA]</scope>
    <source>
        <strain evidence="1">SYSU_2023b</strain>
        <tissue evidence="1">Whole body</tissue>
    </source>
</reference>
<evidence type="ECO:0000313" key="2">
    <source>
        <dbReference type="Proteomes" id="UP001431783"/>
    </source>
</evidence>
<proteinExistence type="predicted"/>
<protein>
    <submittedName>
        <fullName evidence="1">Uncharacterized protein</fullName>
    </submittedName>
</protein>
<keyword evidence="2" id="KW-1185">Reference proteome</keyword>
<dbReference type="Proteomes" id="UP001431783">
    <property type="component" value="Unassembled WGS sequence"/>
</dbReference>